<keyword evidence="3" id="KW-0732">Signal</keyword>
<accession>A0A1H8RX11</accession>
<keyword evidence="9" id="KW-1185">Reference proteome</keyword>
<protein>
    <submittedName>
        <fullName evidence="8">Starch-binding associating with outer membrane</fullName>
    </submittedName>
</protein>
<evidence type="ECO:0000256" key="4">
    <source>
        <dbReference type="ARBA" id="ARBA00023136"/>
    </source>
</evidence>
<evidence type="ECO:0000256" key="3">
    <source>
        <dbReference type="ARBA" id="ARBA00022729"/>
    </source>
</evidence>
<dbReference type="InterPro" id="IPR012944">
    <property type="entry name" value="SusD_RagB_dom"/>
</dbReference>
<evidence type="ECO:0000259" key="7">
    <source>
        <dbReference type="Pfam" id="PF14322"/>
    </source>
</evidence>
<evidence type="ECO:0000313" key="8">
    <source>
        <dbReference type="EMBL" id="SEO70463.1"/>
    </source>
</evidence>
<dbReference type="Gene3D" id="1.25.40.390">
    <property type="match status" value="1"/>
</dbReference>
<evidence type="ECO:0000259" key="6">
    <source>
        <dbReference type="Pfam" id="PF07980"/>
    </source>
</evidence>
<reference evidence="9" key="1">
    <citation type="submission" date="2016-10" db="EMBL/GenBank/DDBJ databases">
        <authorList>
            <person name="Varghese N."/>
            <person name="Submissions S."/>
        </authorList>
    </citation>
    <scope>NUCLEOTIDE SEQUENCE [LARGE SCALE GENOMIC DNA]</scope>
    <source>
        <strain evidence="9">Gh-48</strain>
    </source>
</reference>
<evidence type="ECO:0000256" key="1">
    <source>
        <dbReference type="ARBA" id="ARBA00004442"/>
    </source>
</evidence>
<name>A0A1H8RX11_9SPHI</name>
<dbReference type="AlphaFoldDB" id="A0A1H8RX11"/>
<evidence type="ECO:0000313" key="9">
    <source>
        <dbReference type="Proteomes" id="UP000198942"/>
    </source>
</evidence>
<sequence length="555" mass="60639">MKANIKYIIGATFIGLMTVTGCKKDFFNRPPENAIAIDNFYKTDAQVSASTLNLYNSPWFNYVAKPGWAVCEMTSGNGRSYSSDVTDFGNLNGAVTNLNSQNDAAWSSLWTVVAQSNALINLMPSRAGAGVTPAVLNNALGEAHFFRAMAYFHIVRLWGAVPIIENASDFLTNFQVNSNRIQDIYTFMVNDMKFAETNCTAMVRNGSISQGHVSSGSASAMLAKLYLYMQDYPNALKEAQKVISSGEFKLYGIDLPSKTYNDLFKTANNNNEESICQLQWAGGASYGHGNPQQASLAASGIITGTGDGYSVLGPTIDLQKSYEGGDLRLHATIMRAGDVYPEINAATGGYTVPDNINSQGTGAAIKKYVVGTPADNGGIGSAQSAANNTYLMRYAEVYLIAAEAIVGNNTTSTDAQALGYINTIRKRANLAPLTVINRRRTIPNPNYDATYNNVVSPTIIQDDILNERRHEFAIENDYWFDLCRIDGWNGILNNTHTLATQYISQQERGTYANDRKTIYHTAVIPKSTDFLLPIPINETTADPKLLEPPVPYTFK</sequence>
<dbReference type="EMBL" id="FOCL01000011">
    <property type="protein sequence ID" value="SEO70463.1"/>
    <property type="molecule type" value="Genomic_DNA"/>
</dbReference>
<evidence type="ECO:0000256" key="5">
    <source>
        <dbReference type="ARBA" id="ARBA00023237"/>
    </source>
</evidence>
<keyword evidence="5" id="KW-0998">Cell outer membrane</keyword>
<feature type="domain" description="RagB/SusD" evidence="6">
    <location>
        <begin position="273"/>
        <end position="546"/>
    </location>
</feature>
<dbReference type="Pfam" id="PF07980">
    <property type="entry name" value="SusD_RagB"/>
    <property type="match status" value="1"/>
</dbReference>
<keyword evidence="4" id="KW-0472">Membrane</keyword>
<dbReference type="Proteomes" id="UP000198942">
    <property type="component" value="Unassembled WGS sequence"/>
</dbReference>
<gene>
    <name evidence="8" type="ORF">SAMN05192574_11148</name>
</gene>
<dbReference type="InterPro" id="IPR011990">
    <property type="entry name" value="TPR-like_helical_dom_sf"/>
</dbReference>
<organism evidence="8 9">
    <name type="scientific">Mucilaginibacter gossypiicola</name>
    <dbReference type="NCBI Taxonomy" id="551995"/>
    <lineage>
        <taxon>Bacteria</taxon>
        <taxon>Pseudomonadati</taxon>
        <taxon>Bacteroidota</taxon>
        <taxon>Sphingobacteriia</taxon>
        <taxon>Sphingobacteriales</taxon>
        <taxon>Sphingobacteriaceae</taxon>
        <taxon>Mucilaginibacter</taxon>
    </lineage>
</organism>
<proteinExistence type="inferred from homology"/>
<evidence type="ECO:0000256" key="2">
    <source>
        <dbReference type="ARBA" id="ARBA00006275"/>
    </source>
</evidence>
<feature type="domain" description="SusD-like N-terminal" evidence="7">
    <location>
        <begin position="83"/>
        <end position="227"/>
    </location>
</feature>
<comment type="subcellular location">
    <subcellularLocation>
        <location evidence="1">Cell outer membrane</location>
    </subcellularLocation>
</comment>
<dbReference type="STRING" id="551995.SAMN05192574_11148"/>
<dbReference type="OrthoDB" id="993981at2"/>
<comment type="similarity">
    <text evidence="2">Belongs to the SusD family.</text>
</comment>
<dbReference type="Pfam" id="PF14322">
    <property type="entry name" value="SusD-like_3"/>
    <property type="match status" value="1"/>
</dbReference>
<dbReference type="InterPro" id="IPR033985">
    <property type="entry name" value="SusD-like_N"/>
</dbReference>
<dbReference type="SUPFAM" id="SSF48452">
    <property type="entry name" value="TPR-like"/>
    <property type="match status" value="1"/>
</dbReference>
<dbReference type="RefSeq" id="WP_091217939.1">
    <property type="nucleotide sequence ID" value="NZ_FOCL01000011.1"/>
</dbReference>
<dbReference type="PROSITE" id="PS51257">
    <property type="entry name" value="PROKAR_LIPOPROTEIN"/>
    <property type="match status" value="1"/>
</dbReference>
<dbReference type="GO" id="GO:0009279">
    <property type="term" value="C:cell outer membrane"/>
    <property type="evidence" value="ECO:0007669"/>
    <property type="project" value="UniProtKB-SubCell"/>
</dbReference>